<dbReference type="AlphaFoldDB" id="A0A1Y3PJD7"/>
<feature type="domain" description="YkoP-like" evidence="1">
    <location>
        <begin position="4"/>
        <end position="184"/>
    </location>
</feature>
<evidence type="ECO:0000313" key="3">
    <source>
        <dbReference type="Proteomes" id="UP000196475"/>
    </source>
</evidence>
<reference evidence="3" key="1">
    <citation type="submission" date="2016-06" db="EMBL/GenBank/DDBJ databases">
        <authorList>
            <person name="Nascimento L."/>
            <person name="Pereira R.V."/>
            <person name="Martins L.F."/>
            <person name="Quaggio R.B."/>
            <person name="Silva A.M."/>
            <person name="Setubal J.C."/>
        </authorList>
    </citation>
    <scope>NUCLEOTIDE SEQUENCE [LARGE SCALE GENOMIC DNA]</scope>
</reference>
<protein>
    <recommendedName>
        <fullName evidence="1">YkoP-like domain-containing protein</fullName>
    </recommendedName>
</protein>
<gene>
    <name evidence="2" type="ORF">BAA01_12490</name>
</gene>
<dbReference type="InterPro" id="IPR054467">
    <property type="entry name" value="YkoP-like_dom"/>
</dbReference>
<dbReference type="Pfam" id="PF22790">
    <property type="entry name" value="YkoP"/>
    <property type="match status" value="1"/>
</dbReference>
<sequence length="200" mass="23347">MNAALLQVWQTFDQWYQQMMKLQPVNPAEENLFRVQILRYSGQPLQTSDGGVIEEGDLICKIHLHNCLLMQKLKGITHQNRLGLYTLKEIRRSLPGLARFVRTHPDEALIKGIVGTTILYRGASQLGFSIAEMPPNFYNQMKNGYLLWMLWLCHPEGRRRLQRNPEKLRVKQLFMTKEQLYQKYGGQQEDSYATKSVARH</sequence>
<evidence type="ECO:0000313" key="2">
    <source>
        <dbReference type="EMBL" id="OUM87481.1"/>
    </source>
</evidence>
<dbReference type="Proteomes" id="UP000196475">
    <property type="component" value="Unassembled WGS sequence"/>
</dbReference>
<organism evidence="2 3">
    <name type="scientific">Bacillus thermozeamaize</name>
    <dbReference type="NCBI Taxonomy" id="230954"/>
    <lineage>
        <taxon>Bacteria</taxon>
        <taxon>Bacillati</taxon>
        <taxon>Bacillota</taxon>
        <taxon>Bacilli</taxon>
        <taxon>Bacillales</taxon>
        <taxon>Bacillaceae</taxon>
        <taxon>Bacillus</taxon>
    </lineage>
</organism>
<dbReference type="EMBL" id="LZRT01000075">
    <property type="protein sequence ID" value="OUM87481.1"/>
    <property type="molecule type" value="Genomic_DNA"/>
</dbReference>
<evidence type="ECO:0000259" key="1">
    <source>
        <dbReference type="Pfam" id="PF22790"/>
    </source>
</evidence>
<accession>A0A1Y3PJD7</accession>
<comment type="caution">
    <text evidence="2">The sequence shown here is derived from an EMBL/GenBank/DDBJ whole genome shotgun (WGS) entry which is preliminary data.</text>
</comment>
<proteinExistence type="predicted"/>
<name>A0A1Y3PJD7_9BACI</name>